<dbReference type="GO" id="GO:0005737">
    <property type="term" value="C:cytoplasm"/>
    <property type="evidence" value="ECO:0007669"/>
    <property type="project" value="TreeGrafter"/>
</dbReference>
<dbReference type="InterPro" id="IPR057941">
    <property type="entry name" value="TPR_TNPO3_IPO13_2nd"/>
</dbReference>
<feature type="domain" description="Importin N-terminal" evidence="1">
    <location>
        <begin position="31"/>
        <end position="95"/>
    </location>
</feature>
<evidence type="ECO:0000313" key="3">
    <source>
        <dbReference type="EMBL" id="CAD7404319.1"/>
    </source>
</evidence>
<dbReference type="InterPro" id="IPR051345">
    <property type="entry name" value="Importin_beta-like_NTR"/>
</dbReference>
<dbReference type="InterPro" id="IPR011989">
    <property type="entry name" value="ARM-like"/>
</dbReference>
<dbReference type="PANTHER" id="PTHR12363">
    <property type="entry name" value="TRANSPORTIN 3 AND IMPORTIN 13"/>
    <property type="match status" value="1"/>
</dbReference>
<dbReference type="Pfam" id="PF08389">
    <property type="entry name" value="Xpo1"/>
    <property type="match status" value="1"/>
</dbReference>
<evidence type="ECO:0008006" key="4">
    <source>
        <dbReference type="Google" id="ProtNLM"/>
    </source>
</evidence>
<dbReference type="Pfam" id="PF24139">
    <property type="entry name" value="TPR_TNPO3_IPO13_4th"/>
    <property type="match status" value="2"/>
</dbReference>
<dbReference type="Gene3D" id="1.25.10.10">
    <property type="entry name" value="Leucine-rich Repeat Variant"/>
    <property type="match status" value="2"/>
</dbReference>
<evidence type="ECO:0000259" key="1">
    <source>
        <dbReference type="Pfam" id="PF03810"/>
    </source>
</evidence>
<dbReference type="Pfam" id="PF24140">
    <property type="entry name" value="TPR_TNPO3_IPO13_3rd"/>
    <property type="match status" value="1"/>
</dbReference>
<organism evidence="3">
    <name type="scientific">Timema cristinae</name>
    <name type="common">Walking stick</name>
    <dbReference type="NCBI Taxonomy" id="61476"/>
    <lineage>
        <taxon>Eukaryota</taxon>
        <taxon>Metazoa</taxon>
        <taxon>Ecdysozoa</taxon>
        <taxon>Arthropoda</taxon>
        <taxon>Hexapoda</taxon>
        <taxon>Insecta</taxon>
        <taxon>Pterygota</taxon>
        <taxon>Neoptera</taxon>
        <taxon>Polyneoptera</taxon>
        <taxon>Phasmatodea</taxon>
        <taxon>Timematodea</taxon>
        <taxon>Timematoidea</taxon>
        <taxon>Timematidae</taxon>
        <taxon>Timema</taxon>
    </lineage>
</organism>
<dbReference type="InterPro" id="IPR001494">
    <property type="entry name" value="Importin-beta_N"/>
</dbReference>
<dbReference type="InterPro" id="IPR058537">
    <property type="entry name" value="TPR_TNPO3_IPO13_4th"/>
</dbReference>
<proteinExistence type="predicted"/>
<dbReference type="PANTHER" id="PTHR12363:SF42">
    <property type="entry name" value="TRANSPORTIN-3"/>
    <property type="match status" value="1"/>
</dbReference>
<name>A0A7R9CXQ4_TIMCR</name>
<dbReference type="Pfam" id="PF24138">
    <property type="entry name" value="TPR_TNPO3_IPO13_2nd"/>
    <property type="match status" value="1"/>
</dbReference>
<protein>
    <recommendedName>
        <fullName evidence="4">Transportin 3</fullName>
    </recommendedName>
</protein>
<dbReference type="InterPro" id="IPR057942">
    <property type="entry name" value="TPR_TNPO3_IPO13_3rd"/>
</dbReference>
<evidence type="ECO:0000259" key="2">
    <source>
        <dbReference type="Pfam" id="PF08389"/>
    </source>
</evidence>
<feature type="domain" description="Exportin-1/Importin-beta-like" evidence="2">
    <location>
        <begin position="102"/>
        <end position="246"/>
    </location>
</feature>
<dbReference type="InterPro" id="IPR013598">
    <property type="entry name" value="Exportin-1/Importin-b-like"/>
</dbReference>
<accession>A0A7R9CXQ4</accession>
<dbReference type="EMBL" id="OC319121">
    <property type="protein sequence ID" value="CAD7404319.1"/>
    <property type="molecule type" value="Genomic_DNA"/>
</dbReference>
<gene>
    <name evidence="3" type="ORF">TCEB3V08_LOCUS7448</name>
</gene>
<dbReference type="InterPro" id="IPR016024">
    <property type="entry name" value="ARM-type_fold"/>
</dbReference>
<sequence length="996" mass="111763">MDSSPPLETVYQAVLALYHNPDPSEKEKASLWLGDLQRSVFAWKVADEMLHHKRDLESCYFAAQTMRTKIQLSFHELPPEAHNSLRDSLMEHIGQVNDATNTVIVTQLCLALADLALQTSTWQKPVLDLITKFSGLNIWPLLEILTVLPEEVNSRSLRLGANRRQEVLQDLTATASAVNQFLKLCLSGGGENPQIHVRILRCFTSWVSIQAITLADVAENIVVGHAFLILTNSQAVSGIHEAATDCVCALLQCLEDNNNQQALELQLFSGVMTLEESFHMSVAHEDQEKSMNYCRIFTELAESFLEKIVNGSSINKPHFAVKILDVVLTCVGHHDYEVAEITFNLWYRLSEELYQKNNDSLTSLFKPYVERLIQALCRHCQMEPDHEGLLEDGDDFADFRLKVSELIKDMVFIVGSSNCFRQMFLSLQTPGVTWDSSEAALFVMQAVAKNILPPCYYYSCYCPRREENDVVPKVVEAILNLPENTHVAVRHTSVLLLGELCEWIEKHPQSLEPVLNFLLYCLQQPKMASVSANSLQSICSACRDHMAVHFSGLVQIIQSLDTFSISNEAAIGLLKGVSVILGRMPTDQIQQAMKEICWIQITPLCQLVENDVKTEKGTKSDPALWLDRLAAIFRHTNVGVENGQIHPCQGVITELWPVLSNTCTKFQSDHRVMERCCRCLRFAVRCVGKQSAHLLEPLVKQVTQRLSVCLSSKSHSLKHQDSLLDRSSSIVSLYQLHQHSCFLYLGSILVDEYASEPGCAQGLLDMMQAFIGPTFIVLQEANGLKNHPDTVDDLFRLCARFIQRSPVAFLQSAALTPIIQCGLLACTLDHRDANASVMKFFFDLIHCGRIHEEREDHELRQKLVGNIIQENGQALVNNLVQACVFCLHSYMLTDVADVFMALMQHNRVNLSQWLEIAIKALPTQNSGGSITATPKQLVDFHSSLTRYNCIVQETYKLTFVLRPSCTPLSGGQQSRDARIEGLCAAFPLTRRNLVAP</sequence>
<dbReference type="SUPFAM" id="SSF48371">
    <property type="entry name" value="ARM repeat"/>
    <property type="match status" value="1"/>
</dbReference>
<reference evidence="3" key="1">
    <citation type="submission" date="2020-11" db="EMBL/GenBank/DDBJ databases">
        <authorList>
            <person name="Tran Van P."/>
        </authorList>
    </citation>
    <scope>NUCLEOTIDE SEQUENCE</scope>
</reference>
<dbReference type="GO" id="GO:0006606">
    <property type="term" value="P:protein import into nucleus"/>
    <property type="evidence" value="ECO:0007669"/>
    <property type="project" value="TreeGrafter"/>
</dbReference>
<dbReference type="AlphaFoldDB" id="A0A7R9CXQ4"/>
<dbReference type="GO" id="GO:0031267">
    <property type="term" value="F:small GTPase binding"/>
    <property type="evidence" value="ECO:0007669"/>
    <property type="project" value="InterPro"/>
</dbReference>
<dbReference type="Pfam" id="PF03810">
    <property type="entry name" value="IBN_N"/>
    <property type="match status" value="1"/>
</dbReference>